<evidence type="ECO:0000313" key="3">
    <source>
        <dbReference type="Proteomes" id="UP001482520"/>
    </source>
</evidence>
<dbReference type="InterPro" id="IPR058061">
    <property type="entry name" value="SCO4848-like"/>
</dbReference>
<dbReference type="EMBL" id="JBEGDP010000001">
    <property type="protein sequence ID" value="MEQ7846011.1"/>
    <property type="molecule type" value="Genomic_DNA"/>
</dbReference>
<name>A0ABV1NU28_9ACTN</name>
<gene>
    <name evidence="2" type="ORF">V6R90_01880</name>
</gene>
<reference evidence="2 3" key="1">
    <citation type="submission" date="2024-02" db="EMBL/GenBank/DDBJ databases">
        <title>Full genome sequence of Nocardioides kribbensis.</title>
        <authorList>
            <person name="Poletto B.L."/>
            <person name="Silva G."/>
            <person name="Galante D."/>
            <person name="Campos K.R."/>
            <person name="Santos M.B.N."/>
            <person name="Sacchi C.T."/>
        </authorList>
    </citation>
    <scope>NUCLEOTIDE SEQUENCE [LARGE SCALE GENOMIC DNA]</scope>
    <source>
        <strain evidence="2 3">O4R</strain>
    </source>
</reference>
<evidence type="ECO:0000256" key="1">
    <source>
        <dbReference type="SAM" id="Phobius"/>
    </source>
</evidence>
<dbReference type="NCBIfam" id="NF046117">
    <property type="entry name" value="SCO4848_fam"/>
    <property type="match status" value="1"/>
</dbReference>
<dbReference type="Proteomes" id="UP001482520">
    <property type="component" value="Unassembled WGS sequence"/>
</dbReference>
<organism evidence="2 3">
    <name type="scientific">Nocardioides kribbensis</name>
    <dbReference type="NCBI Taxonomy" id="305517"/>
    <lineage>
        <taxon>Bacteria</taxon>
        <taxon>Bacillati</taxon>
        <taxon>Actinomycetota</taxon>
        <taxon>Actinomycetes</taxon>
        <taxon>Propionibacteriales</taxon>
        <taxon>Nocardioidaceae</taxon>
        <taxon>Nocardioides</taxon>
    </lineage>
</organism>
<comment type="caution">
    <text evidence="2">The sequence shown here is derived from an EMBL/GenBank/DDBJ whole genome shotgun (WGS) entry which is preliminary data.</text>
</comment>
<feature type="transmembrane region" description="Helical" evidence="1">
    <location>
        <begin position="45"/>
        <end position="66"/>
    </location>
</feature>
<accession>A0ABV1NU28</accession>
<feature type="transmembrane region" description="Helical" evidence="1">
    <location>
        <begin position="7"/>
        <end position="25"/>
    </location>
</feature>
<keyword evidence="1" id="KW-0472">Membrane</keyword>
<protein>
    <recommendedName>
        <fullName evidence="4">Integral membrane protein</fullName>
    </recommendedName>
</protein>
<keyword evidence="1" id="KW-1133">Transmembrane helix</keyword>
<evidence type="ECO:0000313" key="2">
    <source>
        <dbReference type="EMBL" id="MEQ7846011.1"/>
    </source>
</evidence>
<evidence type="ECO:0008006" key="4">
    <source>
        <dbReference type="Google" id="ProtNLM"/>
    </source>
</evidence>
<dbReference type="RefSeq" id="WP_349803623.1">
    <property type="nucleotide sequence ID" value="NZ_JBEGDP010000001.1"/>
</dbReference>
<sequence>MRFERTHGWLLVGVAVWNVVTYAMFTRNLWSAHASGEDRPTGYWVAHTVLIVVNLVIAVVLGRLGLKALRARAQD</sequence>
<dbReference type="Pfam" id="PF26606">
    <property type="entry name" value="SCO4848"/>
    <property type="match status" value="1"/>
</dbReference>
<keyword evidence="3" id="KW-1185">Reference proteome</keyword>
<keyword evidence="1" id="KW-0812">Transmembrane</keyword>
<proteinExistence type="predicted"/>